<accession>A0A8J7SI62</accession>
<dbReference type="PROSITE" id="PS51257">
    <property type="entry name" value="PROKAR_LIPOPROTEIN"/>
    <property type="match status" value="1"/>
</dbReference>
<dbReference type="AlphaFoldDB" id="A0A8J7SI62"/>
<sequence>MRSKKTLNRITQVCLLIAAFACSASAREWRDVKAGTSMEAEYVRQQGNKVVLKRTSDGKLFAVEFSRLSLGDQAYVMGMGSSKPTASSSSSQKKTTAPAAKNQPSPDALAGMSKKVSNDHRYYRADFSSPWPTEAYASPRQTIQVIKEDSKNDFYVYRSPHFEFQCDAKLGSSAMSKLARIFEATYDYVNKMPLGMLKAHTRGGYFKVLLVESNHSFMQLGGRSGVGGFYDPEKDHVVVPIHNLGVRKLGGSYRVDHEKTNYILMHELTHQLTEPVYFAQGSRGWFSEGIAEYVAGTRYESGKFHLNTSHQKNLMRYITLGGRHANVGSQYDQHLVKEVHMPNLEWFMTMSYGQFSGQNARANYAFGLLLTNYFIHLDRGGTRESLNSFLKGLHEGKTGQTAIDELLLGRSFDQLEKEIAQAYRRSGLVVKFYEPQKLSTQFR</sequence>
<reference evidence="3" key="1">
    <citation type="submission" date="2021-01" db="EMBL/GenBank/DDBJ databases">
        <title>Modified the classification status of verrucomicrobia.</title>
        <authorList>
            <person name="Feng X."/>
        </authorList>
    </citation>
    <scope>NUCLEOTIDE SEQUENCE</scope>
    <source>
        <strain evidence="3">_KCTC 22039</strain>
    </source>
</reference>
<gene>
    <name evidence="3" type="ORF">JIN82_04080</name>
</gene>
<dbReference type="EMBL" id="JAENIM010000021">
    <property type="protein sequence ID" value="MBK1790334.1"/>
    <property type="molecule type" value="Genomic_DNA"/>
</dbReference>
<evidence type="ECO:0008006" key="5">
    <source>
        <dbReference type="Google" id="ProtNLM"/>
    </source>
</evidence>
<dbReference type="RefSeq" id="WP_200310368.1">
    <property type="nucleotide sequence ID" value="NZ_JAENIM010000021.1"/>
</dbReference>
<feature type="compositionally biased region" description="Low complexity" evidence="1">
    <location>
        <begin position="81"/>
        <end position="101"/>
    </location>
</feature>
<organism evidence="3 4">
    <name type="scientific">Persicirhabdus sediminis</name>
    <dbReference type="NCBI Taxonomy" id="454144"/>
    <lineage>
        <taxon>Bacteria</taxon>
        <taxon>Pseudomonadati</taxon>
        <taxon>Verrucomicrobiota</taxon>
        <taxon>Verrucomicrobiia</taxon>
        <taxon>Verrucomicrobiales</taxon>
        <taxon>Verrucomicrobiaceae</taxon>
        <taxon>Persicirhabdus</taxon>
    </lineage>
</organism>
<feature type="region of interest" description="Disordered" evidence="1">
    <location>
        <begin position="81"/>
        <end position="112"/>
    </location>
</feature>
<evidence type="ECO:0000256" key="2">
    <source>
        <dbReference type="SAM" id="SignalP"/>
    </source>
</evidence>
<dbReference type="Gene3D" id="2.30.30.700">
    <property type="entry name" value="SLA1 homology domain 1"/>
    <property type="match status" value="1"/>
</dbReference>
<comment type="caution">
    <text evidence="3">The sequence shown here is derived from an EMBL/GenBank/DDBJ whole genome shotgun (WGS) entry which is preliminary data.</text>
</comment>
<dbReference type="Proteomes" id="UP000624703">
    <property type="component" value="Unassembled WGS sequence"/>
</dbReference>
<name>A0A8J7SI62_9BACT</name>
<evidence type="ECO:0000313" key="3">
    <source>
        <dbReference type="EMBL" id="MBK1790334.1"/>
    </source>
</evidence>
<proteinExistence type="predicted"/>
<evidence type="ECO:0000256" key="1">
    <source>
        <dbReference type="SAM" id="MobiDB-lite"/>
    </source>
</evidence>
<evidence type="ECO:0000313" key="4">
    <source>
        <dbReference type="Proteomes" id="UP000624703"/>
    </source>
</evidence>
<keyword evidence="2" id="KW-0732">Signal</keyword>
<feature type="signal peptide" evidence="2">
    <location>
        <begin position="1"/>
        <end position="26"/>
    </location>
</feature>
<protein>
    <recommendedName>
        <fullName evidence="5">SLA1 homology domain-containing protein</fullName>
    </recommendedName>
</protein>
<feature type="chain" id="PRO_5035209797" description="SLA1 homology domain-containing protein" evidence="2">
    <location>
        <begin position="27"/>
        <end position="443"/>
    </location>
</feature>
<keyword evidence="4" id="KW-1185">Reference proteome</keyword>